<evidence type="ECO:0000256" key="6">
    <source>
        <dbReference type="PIRSR" id="PIRSR634603-3"/>
    </source>
</evidence>
<accession>A0A1G9PHW8</accession>
<feature type="binding site" evidence="6">
    <location>
        <position position="228"/>
    </location>
    <ligand>
        <name>Mg(2+)</name>
        <dbReference type="ChEBI" id="CHEBI:18420"/>
    </ligand>
</feature>
<dbReference type="InterPro" id="IPR034603">
    <property type="entry name" value="Dipeptide_epimerase"/>
</dbReference>
<evidence type="ECO:0000313" key="10">
    <source>
        <dbReference type="Proteomes" id="UP000198510"/>
    </source>
</evidence>
<keyword evidence="10" id="KW-1185">Reference proteome</keyword>
<evidence type="ECO:0000256" key="3">
    <source>
        <dbReference type="ARBA" id="ARBA00022842"/>
    </source>
</evidence>
<feature type="domain" description="Mandelate racemase/muconate lactonizing enzyme C-terminal" evidence="8">
    <location>
        <begin position="153"/>
        <end position="249"/>
    </location>
</feature>
<dbReference type="SMART" id="SM00922">
    <property type="entry name" value="MR_MLE"/>
    <property type="match status" value="1"/>
</dbReference>
<dbReference type="AlphaFoldDB" id="A0A1G9PHW8"/>
<dbReference type="PANTHER" id="PTHR48073:SF2">
    <property type="entry name" value="O-SUCCINYLBENZOATE SYNTHASE"/>
    <property type="match status" value="1"/>
</dbReference>
<dbReference type="EC" id="5.1.1.-" evidence="7"/>
<dbReference type="InterPro" id="IPR029065">
    <property type="entry name" value="Enolase_C-like"/>
</dbReference>
<comment type="cofactor">
    <cofactor evidence="6 7">
        <name>Mg(2+)</name>
        <dbReference type="ChEBI" id="CHEBI:18420"/>
    </cofactor>
    <text evidence="6 7">Binds 1 Mg(2+) ion per subunit.</text>
</comment>
<dbReference type="GO" id="GO:0016855">
    <property type="term" value="F:racemase and epimerase activity, acting on amino acids and derivatives"/>
    <property type="evidence" value="ECO:0007669"/>
    <property type="project" value="UniProtKB-UniRule"/>
</dbReference>
<dbReference type="InterPro" id="IPR013342">
    <property type="entry name" value="Mandelate_racemase_C"/>
</dbReference>
<dbReference type="RefSeq" id="WP_245706132.1">
    <property type="nucleotide sequence ID" value="NZ_FNFO01000009.1"/>
</dbReference>
<dbReference type="InterPro" id="IPR036849">
    <property type="entry name" value="Enolase-like_C_sf"/>
</dbReference>
<feature type="active site" description="Proton acceptor; specific for (R)-substrate epimerization" evidence="5">
    <location>
        <position position="174"/>
    </location>
</feature>
<dbReference type="SFLD" id="SFLDF00009">
    <property type="entry name" value="o-succinylbenzoate_synthase"/>
    <property type="match status" value="1"/>
</dbReference>
<evidence type="ECO:0000256" key="4">
    <source>
        <dbReference type="ARBA" id="ARBA00023235"/>
    </source>
</evidence>
<dbReference type="EMBL" id="FNFO01000009">
    <property type="protein sequence ID" value="SDL97787.1"/>
    <property type="molecule type" value="Genomic_DNA"/>
</dbReference>
<dbReference type="GO" id="GO:0006518">
    <property type="term" value="P:peptide metabolic process"/>
    <property type="evidence" value="ECO:0007669"/>
    <property type="project" value="UniProtKB-ARBA"/>
</dbReference>
<dbReference type="SUPFAM" id="SSF54826">
    <property type="entry name" value="Enolase N-terminal domain-like"/>
    <property type="match status" value="1"/>
</dbReference>
<evidence type="ECO:0000256" key="5">
    <source>
        <dbReference type="PIRSR" id="PIRSR634603-1"/>
    </source>
</evidence>
<gene>
    <name evidence="9" type="ORF">SAMN05421823_109185</name>
</gene>
<dbReference type="Pfam" id="PF02746">
    <property type="entry name" value="MR_MLE_N"/>
    <property type="match status" value="1"/>
</dbReference>
<evidence type="ECO:0000259" key="8">
    <source>
        <dbReference type="SMART" id="SM00922"/>
    </source>
</evidence>
<dbReference type="FunFam" id="3.30.390.10:FF:000009">
    <property type="entry name" value="Hydrophobic dipeptide epimerase"/>
    <property type="match status" value="1"/>
</dbReference>
<proteinExistence type="inferred from homology"/>
<dbReference type="Gene3D" id="3.20.20.120">
    <property type="entry name" value="Enolase-like C-terminal domain"/>
    <property type="match status" value="1"/>
</dbReference>
<dbReference type="SFLD" id="SFLDS00001">
    <property type="entry name" value="Enolase"/>
    <property type="match status" value="1"/>
</dbReference>
<comment type="similarity">
    <text evidence="1 7">Belongs to the mandelate racemase/muconate lactonizing enzyme family.</text>
</comment>
<dbReference type="SFLD" id="SFLDG00180">
    <property type="entry name" value="muconate_cycloisomerase"/>
    <property type="match status" value="1"/>
</dbReference>
<feature type="active site" description="Proton acceptor; specific for (S)-substrate epimerization" evidence="5">
    <location>
        <position position="277"/>
    </location>
</feature>
<dbReference type="SUPFAM" id="SSF51604">
    <property type="entry name" value="Enolase C-terminal domain-like"/>
    <property type="match status" value="1"/>
</dbReference>
<evidence type="ECO:0000313" key="9">
    <source>
        <dbReference type="EMBL" id="SDL97787.1"/>
    </source>
</evidence>
<feature type="binding site" evidence="6">
    <location>
        <position position="202"/>
    </location>
    <ligand>
        <name>Mg(2+)</name>
        <dbReference type="ChEBI" id="CHEBI:18420"/>
    </ligand>
</feature>
<protein>
    <recommendedName>
        <fullName evidence="7">Dipeptide epimerase</fullName>
        <ecNumber evidence="7">5.1.1.-</ecNumber>
    </recommendedName>
</protein>
<dbReference type="STRING" id="1075417.SAMN05421823_109185"/>
<dbReference type="InterPro" id="IPR029017">
    <property type="entry name" value="Enolase-like_N"/>
</dbReference>
<keyword evidence="4 7" id="KW-0413">Isomerase</keyword>
<sequence>MTTFPADRTDASMTITHVEIFKLNIPLKEPFVISLGIIPSATNLYIRLHTDQGLTGVGEGCPYVYIVGETQETQFALAQQVARLWKGKNPLELEKRLHELDRALSHNPTLKSAFDMALHDLLAKWCGVPLYQLWGGANDREVHTDMTVGIGTPERMAEQAARFQAAGFPAIKIKLGTTPAEDVARIRAIREAVGEALPLRIDANQGWNGVTALTTLRALAPFDVEHCEEPVPHWNLPDLVRVRQQSPIAIMADESLFSPHDAFRLARAGACDYFNVKLSKSGGLRHALHIFAIAEASGILCQVGCMSESRLAITALFHLVLARTNIVHFDLDSPLMLADDPVIGGITYGAGGQVLLPTGSGPGIGADLDPDYLKTMERVEI</sequence>
<dbReference type="PANTHER" id="PTHR48073">
    <property type="entry name" value="O-SUCCINYLBENZOATE SYNTHASE-RELATED"/>
    <property type="match status" value="1"/>
</dbReference>
<dbReference type="Pfam" id="PF13378">
    <property type="entry name" value="MR_MLE_C"/>
    <property type="match status" value="1"/>
</dbReference>
<feature type="binding site" evidence="6">
    <location>
        <position position="253"/>
    </location>
    <ligand>
        <name>Mg(2+)</name>
        <dbReference type="ChEBI" id="CHEBI:18420"/>
    </ligand>
</feature>
<dbReference type="Proteomes" id="UP000198510">
    <property type="component" value="Unassembled WGS sequence"/>
</dbReference>
<reference evidence="9 10" key="1">
    <citation type="submission" date="2016-10" db="EMBL/GenBank/DDBJ databases">
        <authorList>
            <person name="de Groot N.N."/>
        </authorList>
    </citation>
    <scope>NUCLEOTIDE SEQUENCE [LARGE SCALE GENOMIC DNA]</scope>
    <source>
        <strain evidence="9 10">DSM 25186</strain>
    </source>
</reference>
<keyword evidence="2 6" id="KW-0479">Metal-binding</keyword>
<keyword evidence="3 6" id="KW-0460">Magnesium</keyword>
<organism evidence="9 10">
    <name type="scientific">Catalinimonas alkaloidigena</name>
    <dbReference type="NCBI Taxonomy" id="1075417"/>
    <lineage>
        <taxon>Bacteria</taxon>
        <taxon>Pseudomonadati</taxon>
        <taxon>Bacteroidota</taxon>
        <taxon>Cytophagia</taxon>
        <taxon>Cytophagales</taxon>
        <taxon>Catalimonadaceae</taxon>
        <taxon>Catalinimonas</taxon>
    </lineage>
</organism>
<evidence type="ECO:0000256" key="7">
    <source>
        <dbReference type="RuleBase" id="RU366006"/>
    </source>
</evidence>
<dbReference type="GO" id="GO:0000287">
    <property type="term" value="F:magnesium ion binding"/>
    <property type="evidence" value="ECO:0007669"/>
    <property type="project" value="UniProtKB-ARBA"/>
</dbReference>
<dbReference type="Gene3D" id="3.30.390.10">
    <property type="entry name" value="Enolase-like, N-terminal domain"/>
    <property type="match status" value="1"/>
</dbReference>
<dbReference type="CDD" id="cd03319">
    <property type="entry name" value="L-Ala-DL-Glu_epimerase"/>
    <property type="match status" value="1"/>
</dbReference>
<dbReference type="InterPro" id="IPR013341">
    <property type="entry name" value="Mandelate_racemase_N_dom"/>
</dbReference>
<name>A0A1G9PHW8_9BACT</name>
<evidence type="ECO:0000256" key="2">
    <source>
        <dbReference type="ARBA" id="ARBA00022723"/>
    </source>
</evidence>
<evidence type="ECO:0000256" key="1">
    <source>
        <dbReference type="ARBA" id="ARBA00008031"/>
    </source>
</evidence>